<dbReference type="InterPro" id="IPR000504">
    <property type="entry name" value="RRM_dom"/>
</dbReference>
<dbReference type="Proteomes" id="UP000008983">
    <property type="component" value="Unassembled WGS sequence"/>
</dbReference>
<dbReference type="OrthoDB" id="3800936at2759"/>
<keyword evidence="2 3" id="KW-0694">RNA-binding</keyword>
<sequence length="383" mass="44264">MQKQEQSEQKPTNIFQVFIKDIDLEVEEKDIISSLEKYGKIIAIKLTQSLQHNHKYCFLGFESQDSAQQLLSDSQNVIIYSQKVTVKPYQQDLVNLNSNAYVFINGLPSDVTDKDLIEALNQYKFGEILHTKVKTSHHPGSQGKHYATVVFRNESEAQSAIQYGVLSTKFGKIQCERYNPTSKNEKCQIVIKNIQSSVNKEQLEQQMQQDFGTITSFTIKTQRTFENKQMAFVTFQKPEEAEAALTGMNQKNYYQNDPLDVQWYKKEESEDSNVYIKNIKNTVSENTLKQALQKYGEVISFFLNSPKDNLIQTRYAIVAFKTAEQAKELMKNSKKDKQFASLFKDDYPYVTPHLTKQEKSEYSTTKRVNQNPAPLNQQNQQML</sequence>
<feature type="domain" description="RRM" evidence="5">
    <location>
        <begin position="272"/>
        <end position="346"/>
    </location>
</feature>
<feature type="domain" description="RRM" evidence="5">
    <location>
        <begin position="187"/>
        <end position="266"/>
    </location>
</feature>
<dbReference type="InterPro" id="IPR035979">
    <property type="entry name" value="RBD_domain_sf"/>
</dbReference>
<feature type="region of interest" description="Disordered" evidence="4">
    <location>
        <begin position="357"/>
        <end position="383"/>
    </location>
</feature>
<evidence type="ECO:0000313" key="6">
    <source>
        <dbReference type="EMBL" id="EGR32145.1"/>
    </source>
</evidence>
<dbReference type="OMA" id="ITIQWAV"/>
<dbReference type="EMBL" id="GL983776">
    <property type="protein sequence ID" value="EGR32145.1"/>
    <property type="molecule type" value="Genomic_DNA"/>
</dbReference>
<dbReference type="PROSITE" id="PS50102">
    <property type="entry name" value="RRM"/>
    <property type="match status" value="4"/>
</dbReference>
<reference evidence="6 7" key="1">
    <citation type="submission" date="2011-07" db="EMBL/GenBank/DDBJ databases">
        <authorList>
            <person name="Coyne R."/>
            <person name="Brami D."/>
            <person name="Johnson J."/>
            <person name="Hostetler J."/>
            <person name="Hannick L."/>
            <person name="Clark T."/>
            <person name="Cassidy-Hanley D."/>
            <person name="Inman J."/>
        </authorList>
    </citation>
    <scope>NUCLEOTIDE SEQUENCE [LARGE SCALE GENOMIC DNA]</scope>
    <source>
        <strain evidence="6 7">G5</strain>
    </source>
</reference>
<evidence type="ECO:0000256" key="4">
    <source>
        <dbReference type="SAM" id="MobiDB-lite"/>
    </source>
</evidence>
<keyword evidence="7" id="KW-1185">Reference proteome</keyword>
<evidence type="ECO:0000256" key="3">
    <source>
        <dbReference type="PROSITE-ProRule" id="PRU00176"/>
    </source>
</evidence>
<feature type="domain" description="RRM" evidence="5">
    <location>
        <begin position="15"/>
        <end position="91"/>
    </location>
</feature>
<evidence type="ECO:0000256" key="2">
    <source>
        <dbReference type="ARBA" id="ARBA00022884"/>
    </source>
</evidence>
<proteinExistence type="predicted"/>
<dbReference type="CDD" id="cd00590">
    <property type="entry name" value="RRM_SF"/>
    <property type="match status" value="4"/>
</dbReference>
<feature type="compositionally biased region" description="Low complexity" evidence="4">
    <location>
        <begin position="369"/>
        <end position="383"/>
    </location>
</feature>
<dbReference type="GO" id="GO:0003723">
    <property type="term" value="F:RNA binding"/>
    <property type="evidence" value="ECO:0007669"/>
    <property type="project" value="UniProtKB-UniRule"/>
</dbReference>
<dbReference type="PANTHER" id="PTHR24012">
    <property type="entry name" value="RNA BINDING PROTEIN"/>
    <property type="match status" value="1"/>
</dbReference>
<dbReference type="InParanoid" id="G0QRM4"/>
<organism evidence="6 7">
    <name type="scientific">Ichthyophthirius multifiliis</name>
    <name type="common">White spot disease agent</name>
    <name type="synonym">Ich</name>
    <dbReference type="NCBI Taxonomy" id="5932"/>
    <lineage>
        <taxon>Eukaryota</taxon>
        <taxon>Sar</taxon>
        <taxon>Alveolata</taxon>
        <taxon>Ciliophora</taxon>
        <taxon>Intramacronucleata</taxon>
        <taxon>Oligohymenophorea</taxon>
        <taxon>Hymenostomatida</taxon>
        <taxon>Ophryoglenina</taxon>
        <taxon>Ichthyophthirius</taxon>
    </lineage>
</organism>
<dbReference type="SMART" id="SM00360">
    <property type="entry name" value="RRM"/>
    <property type="match status" value="4"/>
</dbReference>
<feature type="non-terminal residue" evidence="6">
    <location>
        <position position="383"/>
    </location>
</feature>
<dbReference type="SUPFAM" id="SSF54928">
    <property type="entry name" value="RNA-binding domain, RBD"/>
    <property type="match status" value="2"/>
</dbReference>
<dbReference type="InterPro" id="IPR012677">
    <property type="entry name" value="Nucleotide-bd_a/b_plait_sf"/>
</dbReference>
<evidence type="ECO:0000259" key="5">
    <source>
        <dbReference type="PROSITE" id="PS50102"/>
    </source>
</evidence>
<dbReference type="eggNOG" id="KOG0123">
    <property type="taxonomic scope" value="Eukaryota"/>
</dbReference>
<dbReference type="Gene3D" id="3.30.70.330">
    <property type="match status" value="4"/>
</dbReference>
<gene>
    <name evidence="6" type="ORF">IMG5_095100</name>
</gene>
<dbReference type="GeneID" id="14908299"/>
<feature type="domain" description="RRM" evidence="5">
    <location>
        <begin position="100"/>
        <end position="180"/>
    </location>
</feature>
<evidence type="ECO:0000313" key="7">
    <source>
        <dbReference type="Proteomes" id="UP000008983"/>
    </source>
</evidence>
<protein>
    <submittedName>
        <fullName evidence="6">Polyadenylate-binding protein, putative</fullName>
    </submittedName>
</protein>
<dbReference type="STRING" id="857967.G0QRM4"/>
<dbReference type="RefSeq" id="XP_004035631.1">
    <property type="nucleotide sequence ID" value="XM_004035583.1"/>
</dbReference>
<keyword evidence="1" id="KW-0677">Repeat</keyword>
<accession>G0QRM4</accession>
<dbReference type="Pfam" id="PF00076">
    <property type="entry name" value="RRM_1"/>
    <property type="match status" value="4"/>
</dbReference>
<name>G0QRM4_ICHMU</name>
<evidence type="ECO:0000256" key="1">
    <source>
        <dbReference type="ARBA" id="ARBA00022737"/>
    </source>
</evidence>
<dbReference type="AlphaFoldDB" id="G0QRM4"/>